<dbReference type="Gene3D" id="1.10.8.10">
    <property type="entry name" value="DNA helicase RuvA subunit, C-terminal domain"/>
    <property type="match status" value="1"/>
</dbReference>
<dbReference type="NCBIfam" id="TIGR03534">
    <property type="entry name" value="RF_mod_PrmC"/>
    <property type="match status" value="1"/>
</dbReference>
<dbReference type="GO" id="GO:0003676">
    <property type="term" value="F:nucleic acid binding"/>
    <property type="evidence" value="ECO:0007669"/>
    <property type="project" value="InterPro"/>
</dbReference>
<dbReference type="GO" id="GO:0102559">
    <property type="term" value="F:peptide chain release factor N(5)-glutamine methyltransferase activity"/>
    <property type="evidence" value="ECO:0007669"/>
    <property type="project" value="UniProtKB-EC"/>
</dbReference>
<organism evidence="9">
    <name type="scientific">Candidatus Kentrum sp. SD</name>
    <dbReference type="NCBI Taxonomy" id="2126332"/>
    <lineage>
        <taxon>Bacteria</taxon>
        <taxon>Pseudomonadati</taxon>
        <taxon>Pseudomonadota</taxon>
        <taxon>Gammaproteobacteria</taxon>
        <taxon>Candidatus Kentrum</taxon>
    </lineage>
</organism>
<proteinExistence type="inferred from homology"/>
<feature type="domain" description="Release factor glutamine methyltransferase N-terminal" evidence="7">
    <location>
        <begin position="22"/>
        <end position="90"/>
    </location>
</feature>
<evidence type="ECO:0000259" key="7">
    <source>
        <dbReference type="Pfam" id="PF17827"/>
    </source>
</evidence>
<feature type="binding site" evidence="5">
    <location>
        <position position="184"/>
    </location>
    <ligand>
        <name>S-adenosyl-L-methionine</name>
        <dbReference type="ChEBI" id="CHEBI:59789"/>
    </ligand>
</feature>
<dbReference type="InterPro" id="IPR004556">
    <property type="entry name" value="HemK-like"/>
</dbReference>
<feature type="domain" description="Methyltransferase small" evidence="6">
    <location>
        <begin position="121"/>
        <end position="203"/>
    </location>
</feature>
<dbReference type="GO" id="GO:0032259">
    <property type="term" value="P:methylation"/>
    <property type="evidence" value="ECO:0007669"/>
    <property type="project" value="UniProtKB-KW"/>
</dbReference>
<dbReference type="FunFam" id="3.40.50.150:FF:000053">
    <property type="entry name" value="Release factor glutamine methyltransferase"/>
    <property type="match status" value="1"/>
</dbReference>
<dbReference type="Pfam" id="PF17827">
    <property type="entry name" value="PrmC_N"/>
    <property type="match status" value="1"/>
</dbReference>
<comment type="similarity">
    <text evidence="5">Belongs to the protein N5-glutamine methyltransferase family. PrmC subfamily.</text>
</comment>
<keyword evidence="3 5" id="KW-0949">S-adenosyl-L-methionine</keyword>
<dbReference type="InterPro" id="IPR050320">
    <property type="entry name" value="N5-glutamine_MTase"/>
</dbReference>
<dbReference type="HAMAP" id="MF_02126">
    <property type="entry name" value="RF_methyltr_PrmC"/>
    <property type="match status" value="1"/>
</dbReference>
<dbReference type="Gene3D" id="3.40.50.150">
    <property type="entry name" value="Vaccinia Virus protein VP39"/>
    <property type="match status" value="1"/>
</dbReference>
<dbReference type="EMBL" id="CAADFR010000147">
    <property type="protein sequence ID" value="VFK43469.1"/>
    <property type="molecule type" value="Genomic_DNA"/>
</dbReference>
<comment type="function">
    <text evidence="5">Methylates the class 1 translation termination release factors RF1/PrfA and RF2/PrfB on the glutamine residue of the universally conserved GGQ motif.</text>
</comment>
<dbReference type="SUPFAM" id="SSF53335">
    <property type="entry name" value="S-adenosyl-L-methionine-dependent methyltransferases"/>
    <property type="match status" value="1"/>
</dbReference>
<dbReference type="AlphaFoldDB" id="A0A450YU55"/>
<comment type="caution">
    <text evidence="5">Lacks conserved residue(s) required for the propagation of feature annotation.</text>
</comment>
<evidence type="ECO:0000256" key="4">
    <source>
        <dbReference type="ARBA" id="ARBA00048391"/>
    </source>
</evidence>
<dbReference type="EC" id="2.1.1.297" evidence="5"/>
<feature type="binding site" evidence="5">
    <location>
        <position position="158"/>
    </location>
    <ligand>
        <name>S-adenosyl-L-methionine</name>
        <dbReference type="ChEBI" id="CHEBI:59789"/>
    </ligand>
</feature>
<feature type="binding site" evidence="5">
    <location>
        <position position="199"/>
    </location>
    <ligand>
        <name>S-adenosyl-L-methionine</name>
        <dbReference type="ChEBI" id="CHEBI:59789"/>
    </ligand>
</feature>
<gene>
    <name evidence="5" type="primary">prmC</name>
    <name evidence="9" type="ORF">BECKSD772E_GA0070983_104715</name>
    <name evidence="8" type="ORF">BECKSD772F_GA0070984_11477</name>
</gene>
<comment type="catalytic activity">
    <reaction evidence="4 5">
        <text>L-glutaminyl-[peptide chain release factor] + S-adenosyl-L-methionine = N(5)-methyl-L-glutaminyl-[peptide chain release factor] + S-adenosyl-L-homocysteine + H(+)</text>
        <dbReference type="Rhea" id="RHEA:42896"/>
        <dbReference type="Rhea" id="RHEA-COMP:10271"/>
        <dbReference type="Rhea" id="RHEA-COMP:10272"/>
        <dbReference type="ChEBI" id="CHEBI:15378"/>
        <dbReference type="ChEBI" id="CHEBI:30011"/>
        <dbReference type="ChEBI" id="CHEBI:57856"/>
        <dbReference type="ChEBI" id="CHEBI:59789"/>
        <dbReference type="ChEBI" id="CHEBI:61891"/>
        <dbReference type="EC" id="2.1.1.297"/>
    </reaction>
</comment>
<dbReference type="NCBIfam" id="TIGR00536">
    <property type="entry name" value="hemK_fam"/>
    <property type="match status" value="1"/>
</dbReference>
<dbReference type="EMBL" id="CAADFU010000047">
    <property type="protein sequence ID" value="VFK45056.1"/>
    <property type="molecule type" value="Genomic_DNA"/>
</dbReference>
<dbReference type="PANTHER" id="PTHR18895:SF74">
    <property type="entry name" value="MTRF1L RELEASE FACTOR GLUTAMINE METHYLTRANSFERASE"/>
    <property type="match status" value="1"/>
</dbReference>
<accession>A0A450YU55</accession>
<evidence type="ECO:0000313" key="9">
    <source>
        <dbReference type="EMBL" id="VFK45056.1"/>
    </source>
</evidence>
<dbReference type="Pfam" id="PF05175">
    <property type="entry name" value="MTS"/>
    <property type="match status" value="1"/>
</dbReference>
<sequence length="298" mass="33067">MQSKRNDDSKPLPLETPTLGAALERAVRLLDVCSPTPRADAEILLGHVLGKPRHWPYVWPEQSFSTSVRERFEHFIARRISGVPVAYFTGRREFWSLELSVTPDTLIPRPETECLVEVALALIPEKAKWRIADLGTGAAPIALALANERTDCRITGTDISAAALEVAKKNGRGCTNLVFRRGDWFSALDRTNYHMIVSNPPYVPANDPHLARGDIRFEPSLALIGGPEGLDAIRHLAIGAPEYLISGGWLILEHGFDQGKRVRCLLREFGYGGVMTRRDYGGRERITLACHDAPGKRI</sequence>
<evidence type="ECO:0000256" key="3">
    <source>
        <dbReference type="ARBA" id="ARBA00022691"/>
    </source>
</evidence>
<dbReference type="InterPro" id="IPR007848">
    <property type="entry name" value="Small_mtfrase_dom"/>
</dbReference>
<evidence type="ECO:0000256" key="2">
    <source>
        <dbReference type="ARBA" id="ARBA00022679"/>
    </source>
</evidence>
<name>A0A450YU55_9GAMM</name>
<evidence type="ECO:0000256" key="5">
    <source>
        <dbReference type="HAMAP-Rule" id="MF_02126"/>
    </source>
</evidence>
<keyword evidence="2 5" id="KW-0808">Transferase</keyword>
<dbReference type="InterPro" id="IPR002052">
    <property type="entry name" value="DNA_methylase_N6_adenine_CS"/>
</dbReference>
<dbReference type="CDD" id="cd02440">
    <property type="entry name" value="AdoMet_MTases"/>
    <property type="match status" value="1"/>
</dbReference>
<dbReference type="PANTHER" id="PTHR18895">
    <property type="entry name" value="HEMK METHYLTRANSFERASE"/>
    <property type="match status" value="1"/>
</dbReference>
<feature type="binding site" evidence="5">
    <location>
        <begin position="199"/>
        <end position="202"/>
    </location>
    <ligand>
        <name>substrate</name>
    </ligand>
</feature>
<evidence type="ECO:0000259" key="6">
    <source>
        <dbReference type="Pfam" id="PF05175"/>
    </source>
</evidence>
<protein>
    <recommendedName>
        <fullName evidence="5">Release factor glutamine methyltransferase</fullName>
        <shortName evidence="5">RF MTase</shortName>
        <ecNumber evidence="5">2.1.1.297</ecNumber>
    </recommendedName>
    <alternativeName>
        <fullName evidence="5">N5-glutamine methyltransferase PrmC</fullName>
    </alternativeName>
    <alternativeName>
        <fullName evidence="5">Protein-(glutamine-N5) MTase PrmC</fullName>
    </alternativeName>
    <alternativeName>
        <fullName evidence="5">Protein-glutamine N-methyltransferase PrmC</fullName>
    </alternativeName>
</protein>
<dbReference type="PROSITE" id="PS00092">
    <property type="entry name" value="N6_MTASE"/>
    <property type="match status" value="1"/>
</dbReference>
<evidence type="ECO:0000256" key="1">
    <source>
        <dbReference type="ARBA" id="ARBA00022603"/>
    </source>
</evidence>
<dbReference type="InterPro" id="IPR040758">
    <property type="entry name" value="PrmC_N"/>
</dbReference>
<keyword evidence="1 5" id="KW-0489">Methyltransferase</keyword>
<evidence type="ECO:0000313" key="8">
    <source>
        <dbReference type="EMBL" id="VFK43469.1"/>
    </source>
</evidence>
<reference evidence="9" key="1">
    <citation type="submission" date="2019-02" db="EMBL/GenBank/DDBJ databases">
        <authorList>
            <person name="Gruber-Vodicka R. H."/>
            <person name="Seah K. B. B."/>
        </authorList>
    </citation>
    <scope>NUCLEOTIDE SEQUENCE</scope>
    <source>
        <strain evidence="9">BECK_S1320</strain>
        <strain evidence="8">BECK_S1321</strain>
    </source>
</reference>
<dbReference type="InterPro" id="IPR019874">
    <property type="entry name" value="RF_methyltr_PrmC"/>
</dbReference>
<dbReference type="InterPro" id="IPR029063">
    <property type="entry name" value="SAM-dependent_MTases_sf"/>
</dbReference>